<feature type="compositionally biased region" description="Basic and acidic residues" evidence="4">
    <location>
        <begin position="1436"/>
        <end position="1490"/>
    </location>
</feature>
<reference evidence="6" key="3">
    <citation type="submission" date="2025-09" db="UniProtKB">
        <authorList>
            <consortium name="Ensembl"/>
        </authorList>
    </citation>
    <scope>IDENTIFICATION</scope>
</reference>
<organism evidence="6 7">
    <name type="scientific">Oreochromis niloticus</name>
    <name type="common">Nile tilapia</name>
    <name type="synonym">Tilapia nilotica</name>
    <dbReference type="NCBI Taxonomy" id="8128"/>
    <lineage>
        <taxon>Eukaryota</taxon>
        <taxon>Metazoa</taxon>
        <taxon>Chordata</taxon>
        <taxon>Craniata</taxon>
        <taxon>Vertebrata</taxon>
        <taxon>Euteleostomi</taxon>
        <taxon>Actinopterygii</taxon>
        <taxon>Neopterygii</taxon>
        <taxon>Teleostei</taxon>
        <taxon>Neoteleostei</taxon>
        <taxon>Acanthomorphata</taxon>
        <taxon>Ovalentaria</taxon>
        <taxon>Cichlomorphae</taxon>
        <taxon>Cichliformes</taxon>
        <taxon>Cichlidae</taxon>
        <taxon>African cichlids</taxon>
        <taxon>Pseudocrenilabrinae</taxon>
        <taxon>Oreochromini</taxon>
        <taxon>Oreochromis</taxon>
    </lineage>
</organism>
<feature type="domain" description="AIG1-type G" evidence="5">
    <location>
        <begin position="984"/>
        <end position="1176"/>
    </location>
</feature>
<evidence type="ECO:0000313" key="6">
    <source>
        <dbReference type="Ensembl" id="ENSONIP00000053812.1"/>
    </source>
</evidence>
<feature type="domain" description="AIG1-type G" evidence="5">
    <location>
        <begin position="1195"/>
        <end position="1398"/>
    </location>
</feature>
<dbReference type="PANTHER" id="PTHR10903:SF170">
    <property type="entry name" value="GTPASE IMAP FAMILY MEMBER 7"/>
    <property type="match status" value="1"/>
</dbReference>
<keyword evidence="2" id="KW-0547">Nucleotide-binding</keyword>
<sequence>MEVHQQRTSSNDNIPPNMSELRVVLLGNSWSQRRDVGNFILGGAVFSTEEPDCCVRVSGRCRWKEIILINTPDLLHPNISEDKLTELIETCVKLSDPGPHVFLLVLQPEDFTEEQRQKLQTVLEDFGDQSFEHSLILISTPTEEQLAYTENYKQHPPLKHLVTMCRYSYLKQKDLELQELLTRFSQIVRANKEKHVTCDLSETGADGFHQTLKHQTSVPANMDPARAAARGLRIVLFGKNEEEKTTLGNFITKKNSFQFRNISPAKHCEDARGAWKEKPVTVVKTPDVFSLSVERVREEMKSCVSLCPPGPNVLLLLVKPSDFTEENRQTLKFILSLFGEDSFKHSMIISTYRHQWKETSVSVNKLLQDCDGRHYNMFTNDHKVLMEKIEDMLQENKESFLILTAEKTKQEKQEDWERKEKEWQENQSREIERIRQEEEEKQKKLQEELKQEIEKYEITRKENQIRRELEEKEQNELEDNYKRKMEDMRKKYEEEARKQTEEFNNFTIKYTTDLEALNSKLVQQHEEEMQQKEEAHRKEFNLLQKSWNQKEKELNEELMRTQTQLQQGINKNKKQKDEIKNKKPKEERKELNKTVRLMPDRRTDMSELRVVLLGNSWSKRSSVGNFILGATVFTSEDKADLCLRVKRELKGKEIDLINTPDLLSPKISPEDLTKQVENCVRLSAPGPHVFLLVLQPADFTEDHRQRLQMVLELFGDPSFDRSLVLIMPKDKSSPSIEMYLQHPQLGDIIKKCSGKLLWQKNLEQEQLLAAIDTVVKKSMGEDVFSEETSVSLPIPRVIHCAHELRIMLFGKNEKKKSALEKLLVGKKESKGFGGKQSGAASGEWNRKPLTVVKTPDIFSLPVEALFKEMKSCVSLCPPGPNVLLLLVKPSDFTEKNRQTLNLVLSLFGQDAFNHSIVILTHNEEGNNSVEKLIEESKQRQHFVNFDRKDAFSDSSELMEEMNEIVSKNCGKYLTLKEEAKPNLKSSVNLVLCGRRAAGKTSAAKAILRQTELHSVSNSSECVKHQGEVCGRWVSLVELPALYGKPQEAVMEESFKCISLCDPEGVHAFILVLPVAPLTDEDKGELETIQNTFSSRVNDFTMILFTVDSDPTHPAVVNFLKEDKNIQQLQQTCGGRSVVLNIKEKKQIPKLFKVVDKISEATDKPHSYTATTFLHAQMEKVVQLKKNMITGAEQDSDCLRIVLIGKTGCGKSSTGNTILGRDEFKVQSSQMLVTQCCQKAKSEVDGRPVVVVDTPGLFDTALSNEEVQEELVKCIRQLAPGPHVFLVVIQVGRFTAEERDTIKLTKKFFGKNSEKFTIILFTRGDDLERQGESIDDYIKNKCPSSFHKLISNCGGRYHVFNNSDKQNRTQVSELIKKIDTMAKDNGGSFYTNEMLQEAEAAIKKEMQRILKEKEEEMQKEKEEIERKHKQEINTMKRRMEQEREKIENERKRKAEELQEMMDKIKEEQEKRKKEEEMREKKKKDTGEERYRQQLTIQEVLEKLDRQIQLEKEAKKSVDRQLEETREEMQQKQEAWEKEQREEREKQRQEDEKRRLEEEERIEKLLESYKQEKIKYENNKLQEEQIRREMEIIENNHQKTLEDLKKSYERKARQKAEEFNESQKKHTDELNAQREEHVKEMNDKEERQKQLSELQKILSEEVNEASACSIS</sequence>
<dbReference type="GO" id="GO:0005525">
    <property type="term" value="F:GTP binding"/>
    <property type="evidence" value="ECO:0007669"/>
    <property type="project" value="UniProtKB-KW"/>
</dbReference>
<evidence type="ECO:0000256" key="3">
    <source>
        <dbReference type="ARBA" id="ARBA00023134"/>
    </source>
</evidence>
<dbReference type="PANTHER" id="PTHR10903">
    <property type="entry name" value="GTPASE, IMAP FAMILY MEMBER-RELATED"/>
    <property type="match status" value="1"/>
</dbReference>
<dbReference type="FunFam" id="3.40.50.300:FF:000366">
    <property type="entry name" value="GTPase, IMAP family member 2"/>
    <property type="match status" value="1"/>
</dbReference>
<dbReference type="Pfam" id="PF04548">
    <property type="entry name" value="AIG1"/>
    <property type="match status" value="6"/>
</dbReference>
<dbReference type="RefSeq" id="XP_019221132.1">
    <property type="nucleotide sequence ID" value="XM_019365587.2"/>
</dbReference>
<dbReference type="OrthoDB" id="8954335at2759"/>
<name>A0A669D1Z0_ORENI</name>
<reference evidence="7" key="1">
    <citation type="submission" date="2012-01" db="EMBL/GenBank/DDBJ databases">
        <title>The Genome Sequence of Oreochromis niloticus (Nile Tilapia).</title>
        <authorList>
            <consortium name="Broad Institute Genome Assembly Team"/>
            <consortium name="Broad Institute Sequencing Platform"/>
            <person name="Di Palma F."/>
            <person name="Johnson J."/>
            <person name="Lander E.S."/>
            <person name="Lindblad-Toh K."/>
        </authorList>
    </citation>
    <scope>NUCLEOTIDE SEQUENCE [LARGE SCALE GENOMIC DNA]</scope>
</reference>
<dbReference type="InterPro" id="IPR027417">
    <property type="entry name" value="P-loop_NTPase"/>
</dbReference>
<proteinExistence type="inferred from homology"/>
<dbReference type="Proteomes" id="UP000005207">
    <property type="component" value="Linkage group LG12"/>
</dbReference>
<dbReference type="GeneID" id="102083195"/>
<feature type="domain" description="AIG1-type G" evidence="5">
    <location>
        <begin position="18"/>
        <end position="205"/>
    </location>
</feature>
<dbReference type="InParanoid" id="A0A669D1Z0"/>
<keyword evidence="3" id="KW-0342">GTP-binding</keyword>
<dbReference type="KEGG" id="onl:102083195"/>
<keyword evidence="7" id="KW-1185">Reference proteome</keyword>
<dbReference type="PROSITE" id="PS51720">
    <property type="entry name" value="G_AIG1"/>
    <property type="match status" value="4"/>
</dbReference>
<protein>
    <submittedName>
        <fullName evidence="6">Uncharacterized LOC102083195</fullName>
    </submittedName>
</protein>
<dbReference type="InterPro" id="IPR045058">
    <property type="entry name" value="GIMA/IAN/Toc"/>
</dbReference>
<feature type="compositionally biased region" description="Basic and acidic residues" evidence="4">
    <location>
        <begin position="575"/>
        <end position="590"/>
    </location>
</feature>
<dbReference type="InterPro" id="IPR006703">
    <property type="entry name" value="G_AIG1"/>
</dbReference>
<evidence type="ECO:0000256" key="4">
    <source>
        <dbReference type="SAM" id="MobiDB-lite"/>
    </source>
</evidence>
<evidence type="ECO:0000259" key="5">
    <source>
        <dbReference type="PROSITE" id="PS51720"/>
    </source>
</evidence>
<gene>
    <name evidence="6" type="primary">LOC102083195</name>
</gene>
<dbReference type="GeneTree" id="ENSGT00940000164100"/>
<evidence type="ECO:0000256" key="2">
    <source>
        <dbReference type="ARBA" id="ARBA00022741"/>
    </source>
</evidence>
<dbReference type="Ensembl" id="ENSONIT00000054002.1">
    <property type="protein sequence ID" value="ENSONIP00000053812.1"/>
    <property type="gene ID" value="ENSONIG00000036306.1"/>
</dbReference>
<evidence type="ECO:0000313" key="7">
    <source>
        <dbReference type="Proteomes" id="UP000005207"/>
    </source>
</evidence>
<dbReference type="Gene3D" id="3.40.50.300">
    <property type="entry name" value="P-loop containing nucleotide triphosphate hydrolases"/>
    <property type="match status" value="6"/>
</dbReference>
<feature type="compositionally biased region" description="Basic and acidic residues" evidence="4">
    <location>
        <begin position="1415"/>
        <end position="1430"/>
    </location>
</feature>
<dbReference type="SUPFAM" id="SSF52540">
    <property type="entry name" value="P-loop containing nucleoside triphosphate hydrolases"/>
    <property type="match status" value="5"/>
</dbReference>
<feature type="region of interest" description="Disordered" evidence="4">
    <location>
        <begin position="1415"/>
        <end position="1492"/>
    </location>
</feature>
<feature type="compositionally biased region" description="Basic and acidic residues" evidence="4">
    <location>
        <begin position="1608"/>
        <end position="1648"/>
    </location>
</feature>
<feature type="domain" description="AIG1-type G" evidence="5">
    <location>
        <begin position="605"/>
        <end position="793"/>
    </location>
</feature>
<dbReference type="CDD" id="cd01852">
    <property type="entry name" value="AIG1"/>
    <property type="match status" value="1"/>
</dbReference>
<accession>A0A669D1Z0</accession>
<feature type="region of interest" description="Disordered" evidence="4">
    <location>
        <begin position="565"/>
        <end position="590"/>
    </location>
</feature>
<reference evidence="6" key="2">
    <citation type="submission" date="2025-08" db="UniProtKB">
        <authorList>
            <consortium name="Ensembl"/>
        </authorList>
    </citation>
    <scope>IDENTIFICATION</scope>
</reference>
<evidence type="ECO:0000256" key="1">
    <source>
        <dbReference type="ARBA" id="ARBA00008535"/>
    </source>
</evidence>
<comment type="similarity">
    <text evidence="1">Belongs to the TRAFAC class TrmE-Era-EngA-EngB-Septin-like GTPase superfamily. AIG1/Toc34/Toc159-like paraseptin GTPase family. IAN subfamily.</text>
</comment>
<feature type="region of interest" description="Disordered" evidence="4">
    <location>
        <begin position="1608"/>
        <end position="1650"/>
    </location>
</feature>
<feature type="region of interest" description="Disordered" evidence="4">
    <location>
        <begin position="1511"/>
        <end position="1558"/>
    </location>
</feature>